<dbReference type="EMBL" id="CM007904">
    <property type="protein sequence ID" value="OTF96103.1"/>
    <property type="molecule type" value="Genomic_DNA"/>
</dbReference>
<evidence type="ECO:0000313" key="2">
    <source>
        <dbReference type="Proteomes" id="UP000215914"/>
    </source>
</evidence>
<keyword evidence="2" id="KW-1185">Reference proteome</keyword>
<protein>
    <submittedName>
        <fullName evidence="1">Uncharacterized protein</fullName>
    </submittedName>
</protein>
<sequence>MVPQTLIVAYGYFNPILSRFVFNLINSNVCATNPNRCIRTTNLPLKQYTRKCTE</sequence>
<proteinExistence type="predicted"/>
<accession>A0A251SBI5</accession>
<dbReference type="AlphaFoldDB" id="A0A251SBI5"/>
<evidence type="ECO:0000313" key="1">
    <source>
        <dbReference type="EMBL" id="OTF96103.1"/>
    </source>
</evidence>
<dbReference type="InParanoid" id="A0A251SBI5"/>
<reference evidence="2" key="1">
    <citation type="journal article" date="2017" name="Nature">
        <title>The sunflower genome provides insights into oil metabolism, flowering and Asterid evolution.</title>
        <authorList>
            <person name="Badouin H."/>
            <person name="Gouzy J."/>
            <person name="Grassa C.J."/>
            <person name="Murat F."/>
            <person name="Staton S.E."/>
            <person name="Cottret L."/>
            <person name="Lelandais-Briere C."/>
            <person name="Owens G.L."/>
            <person name="Carrere S."/>
            <person name="Mayjonade B."/>
            <person name="Legrand L."/>
            <person name="Gill N."/>
            <person name="Kane N.C."/>
            <person name="Bowers J.E."/>
            <person name="Hubner S."/>
            <person name="Bellec A."/>
            <person name="Berard A."/>
            <person name="Berges H."/>
            <person name="Blanchet N."/>
            <person name="Boniface M.C."/>
            <person name="Brunel D."/>
            <person name="Catrice O."/>
            <person name="Chaidir N."/>
            <person name="Claudel C."/>
            <person name="Donnadieu C."/>
            <person name="Faraut T."/>
            <person name="Fievet G."/>
            <person name="Helmstetter N."/>
            <person name="King M."/>
            <person name="Knapp S.J."/>
            <person name="Lai Z."/>
            <person name="Le Paslier M.C."/>
            <person name="Lippi Y."/>
            <person name="Lorenzon L."/>
            <person name="Mandel J.R."/>
            <person name="Marage G."/>
            <person name="Marchand G."/>
            <person name="Marquand E."/>
            <person name="Bret-Mestries E."/>
            <person name="Morien E."/>
            <person name="Nambeesan S."/>
            <person name="Nguyen T."/>
            <person name="Pegot-Espagnet P."/>
            <person name="Pouilly N."/>
            <person name="Raftis F."/>
            <person name="Sallet E."/>
            <person name="Schiex T."/>
            <person name="Thomas J."/>
            <person name="Vandecasteele C."/>
            <person name="Vares D."/>
            <person name="Vear F."/>
            <person name="Vautrin S."/>
            <person name="Crespi M."/>
            <person name="Mangin B."/>
            <person name="Burke J.M."/>
            <person name="Salse J."/>
            <person name="Munos S."/>
            <person name="Vincourt P."/>
            <person name="Rieseberg L.H."/>
            <person name="Langlade N.B."/>
        </authorList>
    </citation>
    <scope>NUCLEOTIDE SEQUENCE [LARGE SCALE GENOMIC DNA]</scope>
    <source>
        <strain evidence="2">cv. SF193</strain>
    </source>
</reference>
<name>A0A251SBI5_HELAN</name>
<gene>
    <name evidence="1" type="ORF">HannXRQ_Chr15g0490401</name>
</gene>
<organism evidence="1 2">
    <name type="scientific">Helianthus annuus</name>
    <name type="common">Common sunflower</name>
    <dbReference type="NCBI Taxonomy" id="4232"/>
    <lineage>
        <taxon>Eukaryota</taxon>
        <taxon>Viridiplantae</taxon>
        <taxon>Streptophyta</taxon>
        <taxon>Embryophyta</taxon>
        <taxon>Tracheophyta</taxon>
        <taxon>Spermatophyta</taxon>
        <taxon>Magnoliopsida</taxon>
        <taxon>eudicotyledons</taxon>
        <taxon>Gunneridae</taxon>
        <taxon>Pentapetalae</taxon>
        <taxon>asterids</taxon>
        <taxon>campanulids</taxon>
        <taxon>Asterales</taxon>
        <taxon>Asteraceae</taxon>
        <taxon>Asteroideae</taxon>
        <taxon>Heliantheae alliance</taxon>
        <taxon>Heliantheae</taxon>
        <taxon>Helianthus</taxon>
    </lineage>
</organism>
<dbReference type="Proteomes" id="UP000215914">
    <property type="component" value="Chromosome 15"/>
</dbReference>